<reference evidence="1" key="1">
    <citation type="journal article" date="2020" name="Nature">
        <title>Giant virus diversity and host interactions through global metagenomics.</title>
        <authorList>
            <person name="Schulz F."/>
            <person name="Roux S."/>
            <person name="Paez-Espino D."/>
            <person name="Jungbluth S."/>
            <person name="Walsh D.A."/>
            <person name="Denef V.J."/>
            <person name="McMahon K.D."/>
            <person name="Konstantinidis K.T."/>
            <person name="Eloe-Fadrosh E.A."/>
            <person name="Kyrpides N.C."/>
            <person name="Woyke T."/>
        </authorList>
    </citation>
    <scope>NUCLEOTIDE SEQUENCE</scope>
    <source>
        <strain evidence="1">GVMAG-M-3300023184-190</strain>
    </source>
</reference>
<name>A0A6C0I4F9_9ZZZZ</name>
<protein>
    <submittedName>
        <fullName evidence="1">Uncharacterized protein</fullName>
    </submittedName>
</protein>
<organism evidence="1">
    <name type="scientific">viral metagenome</name>
    <dbReference type="NCBI Taxonomy" id="1070528"/>
    <lineage>
        <taxon>unclassified sequences</taxon>
        <taxon>metagenomes</taxon>
        <taxon>organismal metagenomes</taxon>
    </lineage>
</organism>
<evidence type="ECO:0000313" key="1">
    <source>
        <dbReference type="EMBL" id="QHT87679.1"/>
    </source>
</evidence>
<dbReference type="EMBL" id="MN740097">
    <property type="protein sequence ID" value="QHT87679.1"/>
    <property type="molecule type" value="Genomic_DNA"/>
</dbReference>
<proteinExistence type="predicted"/>
<sequence>MEKRINKKFEQYITTFKDDIRSQILKIDAPDEMKELLGELVGFVYDYERFSLTKEDMTKRRRVKNAIPSNNRCSAKRANGEQCTRRRKKDCEFCGTHTKGTPHGLVLANDVNEEVTYKVETIAREICGIVYYIDKFNNVYRTEDILDGRENPRIIAKCEINNDVYSIKNFQF</sequence>
<accession>A0A6C0I4F9</accession>
<dbReference type="AlphaFoldDB" id="A0A6C0I4F9"/>